<reference evidence="2 3" key="1">
    <citation type="journal article" date="2022" name="Syst. Appl. Microbiol.">
        <title>Rhodopirellula aestuarii sp. nov., a novel member of the genus Rhodopirellula isolated from brackish sediments collected in the Tagus River estuary, Portugal.</title>
        <authorList>
            <person name="Vitorino I.R."/>
            <person name="Klimek D."/>
            <person name="Calusinska M."/>
            <person name="Lobo-da-Cunha A."/>
            <person name="Vasconcelos V."/>
            <person name="Lage O.M."/>
        </authorList>
    </citation>
    <scope>NUCLEOTIDE SEQUENCE [LARGE SCALE GENOMIC DNA]</scope>
    <source>
        <strain evidence="2 3">ICT_H3.1</strain>
    </source>
</reference>
<organism evidence="2 3">
    <name type="scientific">Aporhodopirellula aestuarii</name>
    <dbReference type="NCBI Taxonomy" id="2950107"/>
    <lineage>
        <taxon>Bacteria</taxon>
        <taxon>Pseudomonadati</taxon>
        <taxon>Planctomycetota</taxon>
        <taxon>Planctomycetia</taxon>
        <taxon>Pirellulales</taxon>
        <taxon>Pirellulaceae</taxon>
        <taxon>Aporhodopirellula</taxon>
    </lineage>
</organism>
<feature type="compositionally biased region" description="Polar residues" evidence="1">
    <location>
        <begin position="323"/>
        <end position="338"/>
    </location>
</feature>
<name>A0ABT0U6A2_9BACT</name>
<feature type="region of interest" description="Disordered" evidence="1">
    <location>
        <begin position="100"/>
        <end position="135"/>
    </location>
</feature>
<evidence type="ECO:0000256" key="1">
    <source>
        <dbReference type="SAM" id="MobiDB-lite"/>
    </source>
</evidence>
<feature type="compositionally biased region" description="Basic and acidic residues" evidence="1">
    <location>
        <begin position="76"/>
        <end position="85"/>
    </location>
</feature>
<evidence type="ECO:0000313" key="3">
    <source>
        <dbReference type="Proteomes" id="UP001202961"/>
    </source>
</evidence>
<sequence>MTLASETKRKTPDRPGATKNKSNRSSFSDALPPTLLRLPDLDPTDVERDPCDAEDEAAGEVATTPSSAVTSDDDFDSKSSGESRESITLASINTAANETLPVSGSFPAVTGSPKTAATPKSFAESLPNVPDEPAVADEPMMTVEPMVTVEPKIEPTTNKLERGDESSDSSLLEHVASRKALLVVLVLIAGFAVFMPRNEETASDPGADLIADADVTWSDDEVLSGIAESDVVSEPFMSLADRPRAAEHHRGPGSSAIATGRIGDPLANSQMIQQPASDNSPAISQPPIDHRLASMANVSQPGMPDFPGDDVSNPYGADMNAPVDQTPQFSSHRSTNTPDFDPSRLDAVSASLAAAANEEIRRMDAARAGLAQGAPVVSQPETSLGYPNEPVAAAKPEILKSRTPDAITNWTQYLPPLDAESFAAPVSPAQPTEAGVSTGTRMTNLPDEPDFGFALPGDTASGNPVGQEARATPARPEDSTVSPEARVAMPTYGYPRVDGLR</sequence>
<proteinExistence type="predicted"/>
<feature type="region of interest" description="Disordered" evidence="1">
    <location>
        <begin position="427"/>
        <end position="501"/>
    </location>
</feature>
<evidence type="ECO:0000313" key="2">
    <source>
        <dbReference type="EMBL" id="MCM2372455.1"/>
    </source>
</evidence>
<protein>
    <recommendedName>
        <fullName evidence="4">Transmembrane protein</fullName>
    </recommendedName>
</protein>
<accession>A0ABT0U6A2</accession>
<comment type="caution">
    <text evidence="2">The sequence shown here is derived from an EMBL/GenBank/DDBJ whole genome shotgun (WGS) entry which is preliminary data.</text>
</comment>
<feature type="compositionally biased region" description="Basic and acidic residues" evidence="1">
    <location>
        <begin position="241"/>
        <end position="250"/>
    </location>
</feature>
<feature type="compositionally biased region" description="Basic and acidic residues" evidence="1">
    <location>
        <begin position="1"/>
        <end position="13"/>
    </location>
</feature>
<evidence type="ECO:0008006" key="4">
    <source>
        <dbReference type="Google" id="ProtNLM"/>
    </source>
</evidence>
<keyword evidence="3" id="KW-1185">Reference proteome</keyword>
<dbReference type="EMBL" id="JAMQBK010000046">
    <property type="protein sequence ID" value="MCM2372455.1"/>
    <property type="molecule type" value="Genomic_DNA"/>
</dbReference>
<feature type="compositionally biased region" description="Polar residues" evidence="1">
    <location>
        <begin position="19"/>
        <end position="28"/>
    </location>
</feature>
<feature type="region of interest" description="Disordered" evidence="1">
    <location>
        <begin position="1"/>
        <end position="86"/>
    </location>
</feature>
<gene>
    <name evidence="2" type="ORF">NB063_17740</name>
</gene>
<feature type="region of interest" description="Disordered" evidence="1">
    <location>
        <begin position="297"/>
        <end position="344"/>
    </location>
</feature>
<feature type="compositionally biased region" description="Low complexity" evidence="1">
    <location>
        <begin position="29"/>
        <end position="38"/>
    </location>
</feature>
<dbReference type="RefSeq" id="WP_250930085.1">
    <property type="nucleotide sequence ID" value="NZ_JAMQBK010000046.1"/>
</dbReference>
<feature type="region of interest" description="Disordered" evidence="1">
    <location>
        <begin position="241"/>
        <end position="262"/>
    </location>
</feature>
<dbReference type="Proteomes" id="UP001202961">
    <property type="component" value="Unassembled WGS sequence"/>
</dbReference>